<organism evidence="2 3">
    <name type="scientific">Rhizophagus irregularis</name>
    <dbReference type="NCBI Taxonomy" id="588596"/>
    <lineage>
        <taxon>Eukaryota</taxon>
        <taxon>Fungi</taxon>
        <taxon>Fungi incertae sedis</taxon>
        <taxon>Mucoromycota</taxon>
        <taxon>Glomeromycotina</taxon>
        <taxon>Glomeromycetes</taxon>
        <taxon>Glomerales</taxon>
        <taxon>Glomeraceae</taxon>
        <taxon>Rhizophagus</taxon>
    </lineage>
</organism>
<feature type="compositionally biased region" description="Basic and acidic residues" evidence="1">
    <location>
        <begin position="56"/>
        <end position="73"/>
    </location>
</feature>
<evidence type="ECO:0000256" key="1">
    <source>
        <dbReference type="SAM" id="MobiDB-lite"/>
    </source>
</evidence>
<keyword evidence="3" id="KW-1185">Reference proteome</keyword>
<dbReference type="PANTHER" id="PTHR45011:SF1">
    <property type="entry name" value="DAP3-BINDING CELL DEATH ENHANCER 1"/>
    <property type="match status" value="1"/>
</dbReference>
<protein>
    <submittedName>
        <fullName evidence="2">HCP-like protein</fullName>
    </submittedName>
</protein>
<evidence type="ECO:0000313" key="2">
    <source>
        <dbReference type="EMBL" id="PKY43587.1"/>
    </source>
</evidence>
<dbReference type="VEuPathDB" id="FungiDB:RhiirFUN_026304"/>
<gene>
    <name evidence="2" type="ORF">RhiirA4_541221</name>
</gene>
<dbReference type="InterPro" id="IPR052748">
    <property type="entry name" value="ISR_Activator"/>
</dbReference>
<dbReference type="PANTHER" id="PTHR45011">
    <property type="entry name" value="DAP3-BINDING CELL DEATH ENHANCER 1"/>
    <property type="match status" value="1"/>
</dbReference>
<dbReference type="InterPro" id="IPR011990">
    <property type="entry name" value="TPR-like_helical_dom_sf"/>
</dbReference>
<accession>A0A2I1GAC8</accession>
<dbReference type="AlphaFoldDB" id="A0A2I1GAC8"/>
<feature type="region of interest" description="Disordered" evidence="1">
    <location>
        <begin position="1"/>
        <end position="89"/>
    </location>
</feature>
<dbReference type="SUPFAM" id="SSF81901">
    <property type="entry name" value="HCP-like"/>
    <property type="match status" value="1"/>
</dbReference>
<dbReference type="VEuPathDB" id="FungiDB:FUN_001639"/>
<dbReference type="Gene3D" id="1.25.40.10">
    <property type="entry name" value="Tetratricopeptide repeat domain"/>
    <property type="match status" value="1"/>
</dbReference>
<sequence length="233" mass="26347">MADPDQMTSSNPKTNKEISEGNPPKHGRINVLEQELAEPVEATTEAIKNRGKKRKMTTENDNGKWKADPAKENKKSKKSKKPEEKQLARTRTICSTVSAKVNNHDITPRQIYNWLLHNQTNSNSIVLLGDFISLKIEVNIDKQKAFELYQKAANLGNAYGISSLAYCYEVGNGTNLNKQKAFELYRKAAKLGYKIAQYNLAYMYENGYGGVKDINQAVYWYKKCAEQGDQDAQ</sequence>
<reference evidence="2 3" key="1">
    <citation type="submission" date="2015-10" db="EMBL/GenBank/DDBJ databases">
        <title>Genome analyses suggest a sexual origin of heterokaryosis in a supposedly ancient asexual fungus.</title>
        <authorList>
            <person name="Ropars J."/>
            <person name="Sedzielewska K."/>
            <person name="Noel J."/>
            <person name="Charron P."/>
            <person name="Farinelli L."/>
            <person name="Marton T."/>
            <person name="Kruger M."/>
            <person name="Pelin A."/>
            <person name="Brachmann A."/>
            <person name="Corradi N."/>
        </authorList>
    </citation>
    <scope>NUCLEOTIDE SEQUENCE [LARGE SCALE GENOMIC DNA]</scope>
    <source>
        <strain evidence="2 3">A4</strain>
    </source>
</reference>
<comment type="caution">
    <text evidence="2">The sequence shown here is derived from an EMBL/GenBank/DDBJ whole genome shotgun (WGS) entry which is preliminary data.</text>
</comment>
<feature type="compositionally biased region" description="Polar residues" evidence="1">
    <location>
        <begin position="1"/>
        <end position="13"/>
    </location>
</feature>
<name>A0A2I1GAC8_9GLOM</name>
<dbReference type="Proteomes" id="UP000234323">
    <property type="component" value="Unassembled WGS sequence"/>
</dbReference>
<evidence type="ECO:0000313" key="3">
    <source>
        <dbReference type="Proteomes" id="UP000234323"/>
    </source>
</evidence>
<dbReference type="InterPro" id="IPR006597">
    <property type="entry name" value="Sel1-like"/>
</dbReference>
<proteinExistence type="predicted"/>
<dbReference type="EMBL" id="LLXI01000262">
    <property type="protein sequence ID" value="PKY43587.1"/>
    <property type="molecule type" value="Genomic_DNA"/>
</dbReference>
<dbReference type="SMART" id="SM00671">
    <property type="entry name" value="SEL1"/>
    <property type="match status" value="3"/>
</dbReference>
<dbReference type="Pfam" id="PF08238">
    <property type="entry name" value="Sel1"/>
    <property type="match status" value="3"/>
</dbReference>